<gene>
    <name evidence="4" type="ORF">FOJ82_04425</name>
</gene>
<dbReference type="EMBL" id="VKKG01000001">
    <property type="protein sequence ID" value="TRY20117.1"/>
    <property type="molecule type" value="Genomic_DNA"/>
</dbReference>
<proteinExistence type="predicted"/>
<evidence type="ECO:0000256" key="2">
    <source>
        <dbReference type="ARBA" id="ARBA00023315"/>
    </source>
</evidence>
<name>A0A553K5Y5_9ACTN</name>
<sequence length="176" mass="19999">MVHSPVIAPPQPEDAGDWFDFLVAQQAEAYRGIVPDDFADRQRLQRDERVQELREKFAEPGTGRRLAAKVAGRIVGVVSVVDAPMDWETALGFVPAPEPRQLDRLYLHPEFRNRGLGSALLDAVDDGRDLYLWLVSANRAAQRFYRRHGFVDLDESHRAGQSWGGVAMHRMVRRRP</sequence>
<keyword evidence="2" id="KW-0012">Acyltransferase</keyword>
<dbReference type="PANTHER" id="PTHR43420">
    <property type="entry name" value="ACETYLTRANSFERASE"/>
    <property type="match status" value="1"/>
</dbReference>
<dbReference type="GO" id="GO:0016747">
    <property type="term" value="F:acyltransferase activity, transferring groups other than amino-acyl groups"/>
    <property type="evidence" value="ECO:0007669"/>
    <property type="project" value="InterPro"/>
</dbReference>
<accession>A0A553K5Y5</accession>
<keyword evidence="1 4" id="KW-0808">Transferase</keyword>
<organism evidence="4 5">
    <name type="scientific">Tessaracoccus rhinocerotis</name>
    <dbReference type="NCBI Taxonomy" id="1689449"/>
    <lineage>
        <taxon>Bacteria</taxon>
        <taxon>Bacillati</taxon>
        <taxon>Actinomycetota</taxon>
        <taxon>Actinomycetes</taxon>
        <taxon>Propionibacteriales</taxon>
        <taxon>Propionibacteriaceae</taxon>
        <taxon>Tessaracoccus</taxon>
    </lineage>
</organism>
<dbReference type="SUPFAM" id="SSF55729">
    <property type="entry name" value="Acyl-CoA N-acyltransferases (Nat)"/>
    <property type="match status" value="1"/>
</dbReference>
<evidence type="ECO:0000313" key="4">
    <source>
        <dbReference type="EMBL" id="TRY20117.1"/>
    </source>
</evidence>
<evidence type="ECO:0000256" key="1">
    <source>
        <dbReference type="ARBA" id="ARBA00022679"/>
    </source>
</evidence>
<dbReference type="InterPro" id="IPR050680">
    <property type="entry name" value="YpeA/RimI_acetyltransf"/>
</dbReference>
<dbReference type="AlphaFoldDB" id="A0A553K5Y5"/>
<comment type="caution">
    <text evidence="4">The sequence shown here is derived from an EMBL/GenBank/DDBJ whole genome shotgun (WGS) entry which is preliminary data.</text>
</comment>
<feature type="domain" description="N-acetyltransferase" evidence="3">
    <location>
        <begin position="28"/>
        <end position="173"/>
    </location>
</feature>
<evidence type="ECO:0000259" key="3">
    <source>
        <dbReference type="PROSITE" id="PS51186"/>
    </source>
</evidence>
<dbReference type="Proteomes" id="UP000317638">
    <property type="component" value="Unassembled WGS sequence"/>
</dbReference>
<dbReference type="CDD" id="cd04301">
    <property type="entry name" value="NAT_SF"/>
    <property type="match status" value="1"/>
</dbReference>
<dbReference type="Pfam" id="PF13508">
    <property type="entry name" value="Acetyltransf_7"/>
    <property type="match status" value="1"/>
</dbReference>
<dbReference type="InterPro" id="IPR016181">
    <property type="entry name" value="Acyl_CoA_acyltransferase"/>
</dbReference>
<evidence type="ECO:0000313" key="5">
    <source>
        <dbReference type="Proteomes" id="UP000317638"/>
    </source>
</evidence>
<keyword evidence="5" id="KW-1185">Reference proteome</keyword>
<dbReference type="PROSITE" id="PS51186">
    <property type="entry name" value="GNAT"/>
    <property type="match status" value="1"/>
</dbReference>
<protein>
    <submittedName>
        <fullName evidence="4">GNAT family N-acetyltransferase</fullName>
    </submittedName>
</protein>
<reference evidence="4 5" key="1">
    <citation type="submission" date="2019-07" db="EMBL/GenBank/DDBJ databases">
        <authorList>
            <person name="Zhou L.-Y."/>
        </authorList>
    </citation>
    <scope>NUCLEOTIDE SEQUENCE [LARGE SCALE GENOMIC DNA]</scope>
    <source>
        <strain evidence="4 5">YIM 101269</strain>
    </source>
</reference>
<dbReference type="InterPro" id="IPR000182">
    <property type="entry name" value="GNAT_dom"/>
</dbReference>
<dbReference type="OrthoDB" id="5243635at2"/>
<dbReference type="Gene3D" id="3.40.630.30">
    <property type="match status" value="1"/>
</dbReference>